<dbReference type="Pfam" id="PF00959">
    <property type="entry name" value="Phage_lysozyme"/>
    <property type="match status" value="1"/>
</dbReference>
<evidence type="ECO:0000256" key="3">
    <source>
        <dbReference type="ARBA" id="ARBA00022638"/>
    </source>
</evidence>
<evidence type="ECO:0000256" key="7">
    <source>
        <dbReference type="RuleBase" id="RU003788"/>
    </source>
</evidence>
<dbReference type="Proteomes" id="UP000239469">
    <property type="component" value="Unassembled WGS sequence"/>
</dbReference>
<proteinExistence type="inferred from homology"/>
<reference evidence="8 9" key="1">
    <citation type="submission" date="2017-01" db="EMBL/GenBank/DDBJ databases">
        <title>New insights into the genetic diversity of Chromobacterium isolated from tropical freshwater lake.</title>
        <authorList>
            <person name="Santos A.B."/>
            <person name="Nascimento A.M."/>
            <person name="Da Silva P.C."/>
        </authorList>
    </citation>
    <scope>NUCLEOTIDE SEQUENCE [LARGE SCALE GENOMIC DNA]</scope>
    <source>
        <strain evidence="8 9">56AF</strain>
    </source>
</reference>
<keyword evidence="6 7" id="KW-0326">Glycosidase</keyword>
<dbReference type="GO" id="GO:0031640">
    <property type="term" value="P:killing of cells of another organism"/>
    <property type="evidence" value="ECO:0007669"/>
    <property type="project" value="UniProtKB-KW"/>
</dbReference>
<dbReference type="GO" id="GO:0003796">
    <property type="term" value="F:lysozyme activity"/>
    <property type="evidence" value="ECO:0007669"/>
    <property type="project" value="UniProtKB-EC"/>
</dbReference>
<dbReference type="InterPro" id="IPR023346">
    <property type="entry name" value="Lysozyme-like_dom_sf"/>
</dbReference>
<dbReference type="InterPro" id="IPR002196">
    <property type="entry name" value="Glyco_hydro_24"/>
</dbReference>
<dbReference type="PANTHER" id="PTHR38107:SF3">
    <property type="entry name" value="LYSOZYME RRRD-RELATED"/>
    <property type="match status" value="1"/>
</dbReference>
<dbReference type="InterPro" id="IPR051018">
    <property type="entry name" value="Bacteriophage_GH24"/>
</dbReference>
<dbReference type="GO" id="GO:0009253">
    <property type="term" value="P:peptidoglycan catabolic process"/>
    <property type="evidence" value="ECO:0007669"/>
    <property type="project" value="InterPro"/>
</dbReference>
<keyword evidence="3 7" id="KW-0081">Bacteriolytic enzyme</keyword>
<evidence type="ECO:0000256" key="2">
    <source>
        <dbReference type="ARBA" id="ARBA00022529"/>
    </source>
</evidence>
<dbReference type="GO" id="GO:0016998">
    <property type="term" value="P:cell wall macromolecule catabolic process"/>
    <property type="evidence" value="ECO:0007669"/>
    <property type="project" value="InterPro"/>
</dbReference>
<evidence type="ECO:0000256" key="4">
    <source>
        <dbReference type="ARBA" id="ARBA00022801"/>
    </source>
</evidence>
<evidence type="ECO:0000313" key="8">
    <source>
        <dbReference type="EMBL" id="PRP69910.1"/>
    </source>
</evidence>
<evidence type="ECO:0000313" key="9">
    <source>
        <dbReference type="Proteomes" id="UP000239469"/>
    </source>
</evidence>
<keyword evidence="5" id="KW-1035">Host cytoplasm</keyword>
<sequence>MQTSSNGIQLIQQFEGLRLTAYQDSVGVWTIGYGHTGPDVRAGLSISDSQATQLLSQDLRRFEQGVSNLVKVAINQNQFDALISFSYNLGLGNLQSSTLLRLLNQGDYRGASGQFPLWDKAGGKVLPGLQKRRQAEQALFLSPVAATA</sequence>
<dbReference type="OrthoDB" id="5327667at2"/>
<name>A0A1S1XCQ3_9NEIS</name>
<keyword evidence="2 7" id="KW-0929">Antimicrobial</keyword>
<dbReference type="EC" id="3.2.1.17" evidence="7"/>
<dbReference type="RefSeq" id="WP_071109051.1">
    <property type="nucleotide sequence ID" value="NZ_CAWMOE010000008.1"/>
</dbReference>
<evidence type="ECO:0000256" key="1">
    <source>
        <dbReference type="ARBA" id="ARBA00000632"/>
    </source>
</evidence>
<dbReference type="HAMAP" id="MF_04110">
    <property type="entry name" value="ENDOLYSIN_T4"/>
    <property type="match status" value="1"/>
</dbReference>
<evidence type="ECO:0000256" key="6">
    <source>
        <dbReference type="ARBA" id="ARBA00023295"/>
    </source>
</evidence>
<dbReference type="SUPFAM" id="SSF53955">
    <property type="entry name" value="Lysozyme-like"/>
    <property type="match status" value="1"/>
</dbReference>
<comment type="caution">
    <text evidence="8">The sequence shown here is derived from an EMBL/GenBank/DDBJ whole genome shotgun (WGS) entry which is preliminary data.</text>
</comment>
<keyword evidence="4 7" id="KW-0378">Hydrolase</keyword>
<dbReference type="InterPro" id="IPR023347">
    <property type="entry name" value="Lysozyme_dom_sf"/>
</dbReference>
<dbReference type="CDD" id="cd00737">
    <property type="entry name" value="lyz_endolysin_autolysin"/>
    <property type="match status" value="1"/>
</dbReference>
<organism evidence="8 9">
    <name type="scientific">Chromobacterium amazonense</name>
    <dbReference type="NCBI Taxonomy" id="1382803"/>
    <lineage>
        <taxon>Bacteria</taxon>
        <taxon>Pseudomonadati</taxon>
        <taxon>Pseudomonadota</taxon>
        <taxon>Betaproteobacteria</taxon>
        <taxon>Neisseriales</taxon>
        <taxon>Chromobacteriaceae</taxon>
        <taxon>Chromobacterium</taxon>
    </lineage>
</organism>
<dbReference type="PANTHER" id="PTHR38107">
    <property type="match status" value="1"/>
</dbReference>
<evidence type="ECO:0000256" key="5">
    <source>
        <dbReference type="ARBA" id="ARBA00023200"/>
    </source>
</evidence>
<dbReference type="Gene3D" id="1.10.530.40">
    <property type="match status" value="1"/>
</dbReference>
<dbReference type="InterPro" id="IPR034690">
    <property type="entry name" value="Endolysin_T4_type"/>
</dbReference>
<comment type="catalytic activity">
    <reaction evidence="1 7">
        <text>Hydrolysis of (1-&gt;4)-beta-linkages between N-acetylmuramic acid and N-acetyl-D-glucosamine residues in a peptidoglycan and between N-acetyl-D-glucosamine residues in chitodextrins.</text>
        <dbReference type="EC" id="3.2.1.17"/>
    </reaction>
</comment>
<accession>A0A1S1XCQ3</accession>
<dbReference type="AlphaFoldDB" id="A0A1S1XCQ3"/>
<gene>
    <name evidence="8" type="ORF">BUE93_14620</name>
</gene>
<dbReference type="InterPro" id="IPR033907">
    <property type="entry name" value="Endolysin_autolysin"/>
</dbReference>
<comment type="similarity">
    <text evidence="7">Belongs to the glycosyl hydrolase 24 family.</text>
</comment>
<protein>
    <recommendedName>
        <fullName evidence="7">Lysozyme</fullName>
        <ecNumber evidence="7">3.2.1.17</ecNumber>
    </recommendedName>
</protein>
<dbReference type="GO" id="GO:0042742">
    <property type="term" value="P:defense response to bacterium"/>
    <property type="evidence" value="ECO:0007669"/>
    <property type="project" value="UniProtKB-KW"/>
</dbReference>
<dbReference type="EMBL" id="MTBD01000028">
    <property type="protein sequence ID" value="PRP69910.1"/>
    <property type="molecule type" value="Genomic_DNA"/>
</dbReference>